<reference evidence="3" key="2">
    <citation type="submission" date="2020-05" db="UniProtKB">
        <authorList>
            <consortium name="EnsemblMetazoa"/>
        </authorList>
    </citation>
    <scope>IDENTIFICATION</scope>
</reference>
<reference evidence="2 4" key="1">
    <citation type="journal article" date="2014" name="BMC Genomics">
        <title>Genome sequence of Anopheles sinensis provides insight into genetics basis of mosquito competence for malaria parasites.</title>
        <authorList>
            <person name="Zhou D."/>
            <person name="Zhang D."/>
            <person name="Ding G."/>
            <person name="Shi L."/>
            <person name="Hou Q."/>
            <person name="Ye Y."/>
            <person name="Xu Y."/>
            <person name="Zhou H."/>
            <person name="Xiong C."/>
            <person name="Li S."/>
            <person name="Yu J."/>
            <person name="Hong S."/>
            <person name="Yu X."/>
            <person name="Zou P."/>
            <person name="Chen C."/>
            <person name="Chang X."/>
            <person name="Wang W."/>
            <person name="Lv Y."/>
            <person name="Sun Y."/>
            <person name="Ma L."/>
            <person name="Shen B."/>
            <person name="Zhu C."/>
        </authorList>
    </citation>
    <scope>NUCLEOTIDE SEQUENCE [LARGE SCALE GENOMIC DNA]</scope>
</reference>
<accession>A0A084VTI8</accession>
<dbReference type="VEuPathDB" id="VectorBase:ASIC008875"/>
<gene>
    <name evidence="2" type="ORF">ZHAS_00008875</name>
</gene>
<evidence type="ECO:0000256" key="1">
    <source>
        <dbReference type="SAM" id="MobiDB-lite"/>
    </source>
</evidence>
<feature type="region of interest" description="Disordered" evidence="1">
    <location>
        <begin position="1"/>
        <end position="23"/>
    </location>
</feature>
<dbReference type="EMBL" id="ATLV01016357">
    <property type="status" value="NOT_ANNOTATED_CDS"/>
    <property type="molecule type" value="Genomic_DNA"/>
</dbReference>
<dbReference type="EMBL" id="KE525079">
    <property type="protein sequence ID" value="KFB41282.1"/>
    <property type="molecule type" value="Genomic_DNA"/>
</dbReference>
<keyword evidence="4" id="KW-1185">Reference proteome</keyword>
<evidence type="ECO:0000313" key="3">
    <source>
        <dbReference type="EnsemblMetazoa" id="ASIC008875-PA"/>
    </source>
</evidence>
<dbReference type="AlphaFoldDB" id="A0A084VTI8"/>
<evidence type="ECO:0000313" key="4">
    <source>
        <dbReference type="Proteomes" id="UP000030765"/>
    </source>
</evidence>
<organism evidence="2">
    <name type="scientific">Anopheles sinensis</name>
    <name type="common">Mosquito</name>
    <dbReference type="NCBI Taxonomy" id="74873"/>
    <lineage>
        <taxon>Eukaryota</taxon>
        <taxon>Metazoa</taxon>
        <taxon>Ecdysozoa</taxon>
        <taxon>Arthropoda</taxon>
        <taxon>Hexapoda</taxon>
        <taxon>Insecta</taxon>
        <taxon>Pterygota</taxon>
        <taxon>Neoptera</taxon>
        <taxon>Endopterygota</taxon>
        <taxon>Diptera</taxon>
        <taxon>Nematocera</taxon>
        <taxon>Culicoidea</taxon>
        <taxon>Culicidae</taxon>
        <taxon>Anophelinae</taxon>
        <taxon>Anopheles</taxon>
    </lineage>
</organism>
<sequence length="99" mass="10717">MHGHEDTGVPPPARDTLLGTERDAPAHRAVRAGPSNERGAVVAAACCEDDYDVFICQLHLKDGTDPIKLYAVIFHRVRFVTFRGDTRGPTRGGGEEGFA</sequence>
<proteinExistence type="predicted"/>
<protein>
    <submittedName>
        <fullName evidence="2 3">Transglycosylase SLT domain protein</fullName>
    </submittedName>
</protein>
<dbReference type="Proteomes" id="UP000030765">
    <property type="component" value="Unassembled WGS sequence"/>
</dbReference>
<name>A0A084VTI8_ANOSI</name>
<dbReference type="EnsemblMetazoa" id="ASIC008875-RA">
    <property type="protein sequence ID" value="ASIC008875-PA"/>
    <property type="gene ID" value="ASIC008875"/>
</dbReference>
<evidence type="ECO:0000313" key="2">
    <source>
        <dbReference type="EMBL" id="KFB41282.1"/>
    </source>
</evidence>